<evidence type="ECO:0000256" key="3">
    <source>
        <dbReference type="SAM" id="SignalP"/>
    </source>
</evidence>
<reference evidence="4" key="1">
    <citation type="submission" date="2021-01" db="EMBL/GenBank/DDBJ databases">
        <authorList>
            <person name="Corre E."/>
            <person name="Pelletier E."/>
            <person name="Niang G."/>
            <person name="Scheremetjew M."/>
            <person name="Finn R."/>
            <person name="Kale V."/>
            <person name="Holt S."/>
            <person name="Cochrane G."/>
            <person name="Meng A."/>
            <person name="Brown T."/>
            <person name="Cohen L."/>
        </authorList>
    </citation>
    <scope>NUCLEOTIDE SEQUENCE</scope>
    <source>
        <strain evidence="4">308</strain>
    </source>
</reference>
<dbReference type="PANTHER" id="PTHR28037:SF1">
    <property type="entry name" value="ALCOHOL O-ACETYLTRANSFERASE 1-RELATED"/>
    <property type="match status" value="1"/>
</dbReference>
<name>A0A7S1BXM1_9STRA</name>
<proteinExistence type="predicted"/>
<feature type="signal peptide" evidence="3">
    <location>
        <begin position="1"/>
        <end position="32"/>
    </location>
</feature>
<sequence length="1018" mass="109388">MKFPVDRPTSATGSRFLALLATIVLRSAGTSAFVPAPLGPGGPFGSRTLLPTRSLLRTARPSFPLLASSSSSSSSVPVAEAASSDESASSRRTLGSQELLMLPRQYRPSPDFPFPSMTHCSAYSVGRTPSLPALVSAVEEALAAHPLLRARVEGEGEPSKRIDLFQMVREGDPDPPTFVADASVAAGDVLEVVEVDGEVAEEAWKETFRENLDGATYDAANGPLWKMTLFRSKAAPQESRCVILFTFNHVISDQSSANMIMDQILSTVASIEAGDRPSKAVANAMPRSLEENVLGKGNTWPDGDGPSQISPDTLLYVANKAAEGFKSPVILPDDRSTKDANGAAAALTTISGKSAGGTSSAAFGGRETTLQFRELTEEATEALRLRCREEGVTVTAALAAAVACASSDVVAGENPGGAPKGRNFKVLQSLDMRRVSRTPDPLETVSCQAGSMDLMLGPLSDRTGTKMAAGEEQAASFWNLAREAQSQTQKFVDSDGPKHAVRVFDFAMSISDLNNLVHLTAQSEASQGRAYSAGISNAGVFERQRAVRREGDPSGPEGRENLRSTHGPYVLEDVRFATSHARSGCLYQVSCLTVGGKARFTFHPAAPVVSDETNRVFADRYLRLLEVMAGVREASPAAEDPKGEEKSLLPPNALTLVAAAGAAAGVLVHAEGWASFFSSLAAMRQNVPDDADFWAALNFWIFFAVGHPLLQPILWISDVLHGSPGPRIADLVPATFLLGNVAVLTLLAKSKQISSALNVALFGAFLAYVGGGIDGQLGTGDYNLQLDDSYKGQVVKGCPAYEQVRQPSMDDFDLKKYQGLWYEQKFHDWTQFKEVYDTTLDIKLTPDGTGWIDDFGVKGPAPASAKLSWDKSPVANGAHYFLFGRVDPADPPGVLRESGFGVEFPNYIVDVKRNPTTGEYDEAIQFQCLERGGVRVFEGINFMSRRPQMDAAGLEEMHARAEKAGMYPYGADPEQMHTVARRPEGLGNVDNSWQKMWRAIGVDRLLEMLTESIEDGGR</sequence>
<feature type="transmembrane region" description="Helical" evidence="2">
    <location>
        <begin position="656"/>
        <end position="681"/>
    </location>
</feature>
<dbReference type="InterPro" id="IPR012674">
    <property type="entry name" value="Calycin"/>
</dbReference>
<dbReference type="InterPro" id="IPR052058">
    <property type="entry name" value="Alcohol_O-acetyltransferase"/>
</dbReference>
<dbReference type="SUPFAM" id="SSF50814">
    <property type="entry name" value="Lipocalins"/>
    <property type="match status" value="1"/>
</dbReference>
<dbReference type="Gene3D" id="2.40.128.20">
    <property type="match status" value="1"/>
</dbReference>
<dbReference type="Gene3D" id="3.30.559.30">
    <property type="entry name" value="Nonribosomal peptide synthetase, condensation domain"/>
    <property type="match status" value="1"/>
</dbReference>
<feature type="transmembrane region" description="Helical" evidence="2">
    <location>
        <begin position="693"/>
        <end position="716"/>
    </location>
</feature>
<dbReference type="PANTHER" id="PTHR28037">
    <property type="entry name" value="ALCOHOL O-ACETYLTRANSFERASE 1-RELATED"/>
    <property type="match status" value="1"/>
</dbReference>
<evidence type="ECO:0008006" key="5">
    <source>
        <dbReference type="Google" id="ProtNLM"/>
    </source>
</evidence>
<protein>
    <recommendedName>
        <fullName evidence="5">Condensation domain-containing protein</fullName>
    </recommendedName>
</protein>
<dbReference type="FunFam" id="2.40.128.20:FF:000054">
    <property type="entry name" value="Uncharacterized protein"/>
    <property type="match status" value="1"/>
</dbReference>
<dbReference type="EMBL" id="HBFR01038883">
    <property type="protein sequence ID" value="CAD8901174.1"/>
    <property type="molecule type" value="Transcribed_RNA"/>
</dbReference>
<keyword evidence="2" id="KW-0472">Membrane</keyword>
<feature type="region of interest" description="Disordered" evidence="1">
    <location>
        <begin position="65"/>
        <end position="95"/>
    </location>
</feature>
<organism evidence="4">
    <name type="scientific">Corethron hystrix</name>
    <dbReference type="NCBI Taxonomy" id="216773"/>
    <lineage>
        <taxon>Eukaryota</taxon>
        <taxon>Sar</taxon>
        <taxon>Stramenopiles</taxon>
        <taxon>Ochrophyta</taxon>
        <taxon>Bacillariophyta</taxon>
        <taxon>Coscinodiscophyceae</taxon>
        <taxon>Corethrophycidae</taxon>
        <taxon>Corethrales</taxon>
        <taxon>Corethraceae</taxon>
        <taxon>Corethron</taxon>
    </lineage>
</organism>
<feature type="transmembrane region" description="Helical" evidence="2">
    <location>
        <begin position="755"/>
        <end position="773"/>
    </location>
</feature>
<dbReference type="InterPro" id="IPR023213">
    <property type="entry name" value="CAT-like_dom_sf"/>
</dbReference>
<keyword evidence="3" id="KW-0732">Signal</keyword>
<evidence type="ECO:0000256" key="1">
    <source>
        <dbReference type="SAM" id="MobiDB-lite"/>
    </source>
</evidence>
<accession>A0A7S1BXM1</accession>
<keyword evidence="2" id="KW-1133">Transmembrane helix</keyword>
<evidence type="ECO:0000256" key="2">
    <source>
        <dbReference type="SAM" id="Phobius"/>
    </source>
</evidence>
<feature type="chain" id="PRO_5030571516" description="Condensation domain-containing protein" evidence="3">
    <location>
        <begin position="33"/>
        <end position="1018"/>
    </location>
</feature>
<evidence type="ECO:0000313" key="4">
    <source>
        <dbReference type="EMBL" id="CAD8901174.1"/>
    </source>
</evidence>
<feature type="transmembrane region" description="Helical" evidence="2">
    <location>
        <begin position="728"/>
        <end position="748"/>
    </location>
</feature>
<dbReference type="AlphaFoldDB" id="A0A7S1BXM1"/>
<gene>
    <name evidence="4" type="ORF">CHYS00102_LOCUS28393</name>
</gene>
<keyword evidence="2" id="KW-0812">Transmembrane</keyword>
<feature type="compositionally biased region" description="Low complexity" evidence="1">
    <location>
        <begin position="65"/>
        <end position="87"/>
    </location>
</feature>
<dbReference type="SUPFAM" id="SSF52777">
    <property type="entry name" value="CoA-dependent acyltransferases"/>
    <property type="match status" value="1"/>
</dbReference>
<dbReference type="Gene3D" id="3.30.559.10">
    <property type="entry name" value="Chloramphenicol acetyltransferase-like domain"/>
    <property type="match status" value="1"/>
</dbReference>